<dbReference type="SMART" id="SM00108">
    <property type="entry name" value="B_lectin"/>
    <property type="match status" value="1"/>
</dbReference>
<dbReference type="Pfam" id="PF01453">
    <property type="entry name" value="B_lectin"/>
    <property type="match status" value="1"/>
</dbReference>
<dbReference type="Proteomes" id="UP001054252">
    <property type="component" value="Unassembled WGS sequence"/>
</dbReference>
<dbReference type="PANTHER" id="PTHR47976:SF108">
    <property type="entry name" value="G-TYPE LECTIN S-RECEPTOR-LIKE SERINE_THREONINE-PROTEIN KINASE LECRK1"/>
    <property type="match status" value="1"/>
</dbReference>
<gene>
    <name evidence="5" type="ORF">SLEP1_g7675</name>
</gene>
<dbReference type="InterPro" id="IPR036426">
    <property type="entry name" value="Bulb-type_lectin_dom_sf"/>
</dbReference>
<feature type="domain" description="Bulb-type lectin" evidence="4">
    <location>
        <begin position="1"/>
        <end position="100"/>
    </location>
</feature>
<sequence>MSLHLASNRLKLECFLLATWFDKVPEKNIVWSANCGNLVLEESKIQLTTDSQFVLNDPKGQEVWMVNLYGTGNISYAAMLDTGNFVLPRQDSTNLWESFDHPTDTILPTQTLNVGSSLFACYSEMNYSGGRFMMQLLSNGNLAIFNQSGYIYLEAKNGSIISFIAVTGASTGNFYQRAILEYDGVFRQYVYPKNYSVSARRPMAWSLIYCIPQDICTSIRQATGGGACGFNSYNILANDQRPKCMCPPGYSFLDPDDDMNGCKQDFISQECDGGQDADLFYFKDMPNTAWPDSDYECFQSVTEDWCRQEKKDASALYNTRPEFTKLHLQGALRKLQITSKKNWEKMVTEGEKEFQAEMSAIEHICHRKNFEQDADNENQMILADWAYDCHEERTLHLLVQEDEEAIQDIKMVEKFVMIAIWCIQDDLSLRPTMKRASQMLEGAIERTYLPVTLIPELKDGIILGYDQPRLKSVNFSKESKTHIVWNCRFHPDTNCLGSNVCQGFFFKERIEKRKDLSFRCVITLAIHRTSSLIMKLPALPSQSFSLDHIALLLQKCLKAKALKPGKQVHAWSLATGADMKLLSLNAKLVGMYASCGDLGSARLSSKGFKSRMLLL</sequence>
<dbReference type="InterPro" id="IPR001480">
    <property type="entry name" value="Bulb-type_lectin_dom"/>
</dbReference>
<accession>A0AAV5I949</accession>
<dbReference type="InterPro" id="IPR051343">
    <property type="entry name" value="G-type_lectin_kinases/EP1-like"/>
</dbReference>
<evidence type="ECO:0000256" key="2">
    <source>
        <dbReference type="ARBA" id="ARBA00023157"/>
    </source>
</evidence>
<keyword evidence="2" id="KW-1015">Disulfide bond</keyword>
<dbReference type="PROSITE" id="PS50927">
    <property type="entry name" value="BULB_LECTIN"/>
    <property type="match status" value="1"/>
</dbReference>
<dbReference type="Gene3D" id="1.10.510.10">
    <property type="entry name" value="Transferase(Phosphotransferase) domain 1"/>
    <property type="match status" value="1"/>
</dbReference>
<reference evidence="5 6" key="1">
    <citation type="journal article" date="2021" name="Commun. Biol.">
        <title>The genome of Shorea leprosula (Dipterocarpaceae) highlights the ecological relevance of drought in aseasonal tropical rainforests.</title>
        <authorList>
            <person name="Ng K.K.S."/>
            <person name="Kobayashi M.J."/>
            <person name="Fawcett J.A."/>
            <person name="Hatakeyama M."/>
            <person name="Paape T."/>
            <person name="Ng C.H."/>
            <person name="Ang C.C."/>
            <person name="Tnah L.H."/>
            <person name="Lee C.T."/>
            <person name="Nishiyama T."/>
            <person name="Sese J."/>
            <person name="O'Brien M.J."/>
            <person name="Copetti D."/>
            <person name="Mohd Noor M.I."/>
            <person name="Ong R.C."/>
            <person name="Putra M."/>
            <person name="Sireger I.Z."/>
            <person name="Indrioko S."/>
            <person name="Kosugi Y."/>
            <person name="Izuno A."/>
            <person name="Isagi Y."/>
            <person name="Lee S.L."/>
            <person name="Shimizu K.K."/>
        </authorList>
    </citation>
    <scope>NUCLEOTIDE SEQUENCE [LARGE SCALE GENOMIC DNA]</scope>
    <source>
        <strain evidence="5">214</strain>
    </source>
</reference>
<evidence type="ECO:0000313" key="6">
    <source>
        <dbReference type="Proteomes" id="UP001054252"/>
    </source>
</evidence>
<keyword evidence="6" id="KW-1185">Reference proteome</keyword>
<dbReference type="SUPFAM" id="SSF51110">
    <property type="entry name" value="alpha-D-mannose-specific plant lectins"/>
    <property type="match status" value="1"/>
</dbReference>
<evidence type="ECO:0000256" key="1">
    <source>
        <dbReference type="ARBA" id="ARBA00022729"/>
    </source>
</evidence>
<evidence type="ECO:0000313" key="5">
    <source>
        <dbReference type="EMBL" id="GKU94146.1"/>
    </source>
</evidence>
<dbReference type="Gene3D" id="2.90.10.10">
    <property type="entry name" value="Bulb-type lectin domain"/>
    <property type="match status" value="1"/>
</dbReference>
<proteinExistence type="predicted"/>
<protein>
    <recommendedName>
        <fullName evidence="4">Bulb-type lectin domain-containing protein</fullName>
    </recommendedName>
</protein>
<keyword evidence="3" id="KW-0325">Glycoprotein</keyword>
<dbReference type="AlphaFoldDB" id="A0AAV5I949"/>
<dbReference type="EMBL" id="BPVZ01000007">
    <property type="protein sequence ID" value="GKU94146.1"/>
    <property type="molecule type" value="Genomic_DNA"/>
</dbReference>
<evidence type="ECO:0000259" key="4">
    <source>
        <dbReference type="PROSITE" id="PS50927"/>
    </source>
</evidence>
<name>A0AAV5I949_9ROSI</name>
<keyword evidence="1" id="KW-0732">Signal</keyword>
<organism evidence="5 6">
    <name type="scientific">Rubroshorea leprosula</name>
    <dbReference type="NCBI Taxonomy" id="152421"/>
    <lineage>
        <taxon>Eukaryota</taxon>
        <taxon>Viridiplantae</taxon>
        <taxon>Streptophyta</taxon>
        <taxon>Embryophyta</taxon>
        <taxon>Tracheophyta</taxon>
        <taxon>Spermatophyta</taxon>
        <taxon>Magnoliopsida</taxon>
        <taxon>eudicotyledons</taxon>
        <taxon>Gunneridae</taxon>
        <taxon>Pentapetalae</taxon>
        <taxon>rosids</taxon>
        <taxon>malvids</taxon>
        <taxon>Malvales</taxon>
        <taxon>Dipterocarpaceae</taxon>
        <taxon>Rubroshorea</taxon>
    </lineage>
</organism>
<dbReference type="PANTHER" id="PTHR47976">
    <property type="entry name" value="G-TYPE LECTIN S-RECEPTOR-LIKE SERINE/THREONINE-PROTEIN KINASE SD2-5"/>
    <property type="match status" value="1"/>
</dbReference>
<comment type="caution">
    <text evidence="5">The sequence shown here is derived from an EMBL/GenBank/DDBJ whole genome shotgun (WGS) entry which is preliminary data.</text>
</comment>
<evidence type="ECO:0000256" key="3">
    <source>
        <dbReference type="ARBA" id="ARBA00023180"/>
    </source>
</evidence>